<dbReference type="PANTHER" id="PTHR15599">
    <property type="entry name" value="RTDR1"/>
    <property type="match status" value="1"/>
</dbReference>
<dbReference type="SMART" id="SM00185">
    <property type="entry name" value="ARM"/>
    <property type="match status" value="12"/>
</dbReference>
<dbReference type="PROSITE" id="PS50176">
    <property type="entry name" value="ARM_REPEAT"/>
    <property type="match status" value="1"/>
</dbReference>
<dbReference type="PANTHER" id="PTHR15599:SF1">
    <property type="entry name" value="RADIAL SPOKE HEAD 14 HOMOLOG"/>
    <property type="match status" value="1"/>
</dbReference>
<evidence type="ECO:0000313" key="2">
    <source>
        <dbReference type="EMBL" id="KAJ7767796.1"/>
    </source>
</evidence>
<accession>A0AAD7JQ51</accession>
<protein>
    <submittedName>
        <fullName evidence="2">Armadillo-type protein</fullName>
    </submittedName>
</protein>
<dbReference type="EMBL" id="JARKIB010000021">
    <property type="protein sequence ID" value="KAJ7767796.1"/>
    <property type="molecule type" value="Genomic_DNA"/>
</dbReference>
<dbReference type="SUPFAM" id="SSF48371">
    <property type="entry name" value="ARM repeat"/>
    <property type="match status" value="2"/>
</dbReference>
<dbReference type="Pfam" id="PF13646">
    <property type="entry name" value="HEAT_2"/>
    <property type="match status" value="1"/>
</dbReference>
<dbReference type="InterPro" id="IPR016024">
    <property type="entry name" value="ARM-type_fold"/>
</dbReference>
<feature type="repeat" description="ARM" evidence="1">
    <location>
        <begin position="388"/>
        <end position="430"/>
    </location>
</feature>
<gene>
    <name evidence="2" type="ORF">B0H16DRAFT_1882478</name>
</gene>
<dbReference type="InterPro" id="IPR000225">
    <property type="entry name" value="Armadillo"/>
</dbReference>
<dbReference type="InterPro" id="IPR042856">
    <property type="entry name" value="RSP14"/>
</dbReference>
<comment type="caution">
    <text evidence="2">The sequence shown here is derived from an EMBL/GenBank/DDBJ whole genome shotgun (WGS) entry which is preliminary data.</text>
</comment>
<keyword evidence="3" id="KW-1185">Reference proteome</keyword>
<name>A0AAD7JQ51_9AGAR</name>
<proteinExistence type="predicted"/>
<evidence type="ECO:0000313" key="3">
    <source>
        <dbReference type="Proteomes" id="UP001215598"/>
    </source>
</evidence>
<sequence>MPPLTRQRTPQSLHSEWSRNSLGATISIHAIAKPLMKVMYHRAVLDLIKRQQGVPLSAETMQIYASYLGWKYVADTTKAVILSEISKRAQAEAEARVVADFLLSYDIFLDSTNVVVRSEASWIFGWVAFHSSTREAVLAVRPYGRLVTLLGDRNVAVVTSACRALAEISRDVNGARAVVDAGVLEIVEQLLESPEAGVRRWTSELLAQLAVRPSTRRTVVAVHPCAQLVALLRDRSVTVVTSACCALAKISRGMNGARAVVDAGVLEIVGQLLKSPDAGVQRWTSRILGHLASHPSTRGLVVAVQPCAQLVALLGGGDEDVVEAGCHALWQISLDLDGAIAVVKAEALELLKQMLKSLLSTEVRQSACWTLGVIASHWSTRGAVVALQSCAQLVALLGDGNEDVVEGACYALSQISLDLNGTRAIVEAGGLELLEQMLQSPYTEIRKDACLTLACLAYHSPTREAVLAGQLCAQFVALLGDDYRDVVERTCLALPQISRDLDGARAVVEAEALDFVQRLLKSSGTGVRESVCWTLARLVFYSSTREVVLAVQPYGRLVALLGDGNEDVVEGACYALSQVSDDLEGAMAVVKAGALNFVPHLIQSPGADVRKYTCLMLAQLSHHDRVPPSM</sequence>
<dbReference type="Proteomes" id="UP001215598">
    <property type="component" value="Unassembled WGS sequence"/>
</dbReference>
<dbReference type="InterPro" id="IPR011989">
    <property type="entry name" value="ARM-like"/>
</dbReference>
<organism evidence="2 3">
    <name type="scientific">Mycena metata</name>
    <dbReference type="NCBI Taxonomy" id="1033252"/>
    <lineage>
        <taxon>Eukaryota</taxon>
        <taxon>Fungi</taxon>
        <taxon>Dikarya</taxon>
        <taxon>Basidiomycota</taxon>
        <taxon>Agaricomycotina</taxon>
        <taxon>Agaricomycetes</taxon>
        <taxon>Agaricomycetidae</taxon>
        <taxon>Agaricales</taxon>
        <taxon>Marasmiineae</taxon>
        <taxon>Mycenaceae</taxon>
        <taxon>Mycena</taxon>
    </lineage>
</organism>
<dbReference type="Gene3D" id="1.25.10.10">
    <property type="entry name" value="Leucine-rich Repeat Variant"/>
    <property type="match status" value="4"/>
</dbReference>
<reference evidence="2" key="1">
    <citation type="submission" date="2023-03" db="EMBL/GenBank/DDBJ databases">
        <title>Massive genome expansion in bonnet fungi (Mycena s.s.) driven by repeated elements and novel gene families across ecological guilds.</title>
        <authorList>
            <consortium name="Lawrence Berkeley National Laboratory"/>
            <person name="Harder C.B."/>
            <person name="Miyauchi S."/>
            <person name="Viragh M."/>
            <person name="Kuo A."/>
            <person name="Thoen E."/>
            <person name="Andreopoulos B."/>
            <person name="Lu D."/>
            <person name="Skrede I."/>
            <person name="Drula E."/>
            <person name="Henrissat B."/>
            <person name="Morin E."/>
            <person name="Kohler A."/>
            <person name="Barry K."/>
            <person name="LaButti K."/>
            <person name="Morin E."/>
            <person name="Salamov A."/>
            <person name="Lipzen A."/>
            <person name="Mereny Z."/>
            <person name="Hegedus B."/>
            <person name="Baldrian P."/>
            <person name="Stursova M."/>
            <person name="Weitz H."/>
            <person name="Taylor A."/>
            <person name="Grigoriev I.V."/>
            <person name="Nagy L.G."/>
            <person name="Martin F."/>
            <person name="Kauserud H."/>
        </authorList>
    </citation>
    <scope>NUCLEOTIDE SEQUENCE</scope>
    <source>
        <strain evidence="2">CBHHK182m</strain>
    </source>
</reference>
<dbReference type="AlphaFoldDB" id="A0AAD7JQ51"/>
<evidence type="ECO:0000256" key="1">
    <source>
        <dbReference type="PROSITE-ProRule" id="PRU00259"/>
    </source>
</evidence>